<reference evidence="2" key="1">
    <citation type="journal article" date="2019" name="Int. J. Syst. Evol. Microbiol.">
        <title>The Global Catalogue of Microorganisms (GCM) 10K type strain sequencing project: providing services to taxonomists for standard genome sequencing and annotation.</title>
        <authorList>
            <consortium name="The Broad Institute Genomics Platform"/>
            <consortium name="The Broad Institute Genome Sequencing Center for Infectious Disease"/>
            <person name="Wu L."/>
            <person name="Ma J."/>
        </authorList>
    </citation>
    <scope>NUCLEOTIDE SEQUENCE [LARGE SCALE GENOMIC DNA]</scope>
    <source>
        <strain evidence="2">TBRC 1826</strain>
    </source>
</reference>
<gene>
    <name evidence="1" type="ORF">ACFOVU_07745</name>
</gene>
<evidence type="ECO:0000313" key="2">
    <source>
        <dbReference type="Proteomes" id="UP001595847"/>
    </source>
</evidence>
<protein>
    <recommendedName>
        <fullName evidence="3">Amidohydrolase 3 domain-containing protein</fullName>
    </recommendedName>
</protein>
<dbReference type="Proteomes" id="UP001595847">
    <property type="component" value="Unassembled WGS sequence"/>
</dbReference>
<dbReference type="RefSeq" id="WP_378531298.1">
    <property type="nucleotide sequence ID" value="NZ_JBHSBH010000005.1"/>
</dbReference>
<sequence length="89" mass="9664">MARPWEADPTASFALRLGKTAKEAGISPTTHCPDIWELDNGDVAVIGRDMTAVYSSRLPPDVTIAVDERLVVVPGSMFRAAKQDVPRVE</sequence>
<evidence type="ECO:0000313" key="1">
    <source>
        <dbReference type="EMBL" id="MFC3995802.1"/>
    </source>
</evidence>
<proteinExistence type="predicted"/>
<comment type="caution">
    <text evidence="1">The sequence shown here is derived from an EMBL/GenBank/DDBJ whole genome shotgun (WGS) entry which is preliminary data.</text>
</comment>
<dbReference type="EMBL" id="JBHSBH010000005">
    <property type="protein sequence ID" value="MFC3995802.1"/>
    <property type="molecule type" value="Genomic_DNA"/>
</dbReference>
<evidence type="ECO:0008006" key="3">
    <source>
        <dbReference type="Google" id="ProtNLM"/>
    </source>
</evidence>
<keyword evidence="2" id="KW-1185">Reference proteome</keyword>
<name>A0ABV8FLF2_9ACTN</name>
<organism evidence="1 2">
    <name type="scientific">Nocardiopsis sediminis</name>
    <dbReference type="NCBI Taxonomy" id="1778267"/>
    <lineage>
        <taxon>Bacteria</taxon>
        <taxon>Bacillati</taxon>
        <taxon>Actinomycetota</taxon>
        <taxon>Actinomycetes</taxon>
        <taxon>Streptosporangiales</taxon>
        <taxon>Nocardiopsidaceae</taxon>
        <taxon>Nocardiopsis</taxon>
    </lineage>
</organism>
<accession>A0ABV8FLF2</accession>